<reference evidence="1 2" key="1">
    <citation type="journal article" date="2024" name="Proc. Natl. Acad. Sci. U.S.A.">
        <title>The evolutionary genomics of adaptation to stress in wild rhizobium bacteria.</title>
        <authorList>
            <person name="Kehlet-Delgado H."/>
            <person name="Montoya A.P."/>
            <person name="Jensen K.T."/>
            <person name="Wendlandt C.E."/>
            <person name="Dexheimer C."/>
            <person name="Roberts M."/>
            <person name="Torres Martinez L."/>
            <person name="Friesen M.L."/>
            <person name="Griffitts J.S."/>
            <person name="Porter S.S."/>
        </authorList>
    </citation>
    <scope>NUCLEOTIDE SEQUENCE [LARGE SCALE GENOMIC DNA]</scope>
    <source>
        <strain evidence="1 2">M0729</strain>
    </source>
</reference>
<accession>A0ABV1YJV7</accession>
<organism evidence="1 2">
    <name type="scientific">Mesorhizobium opportunistum</name>
    <dbReference type="NCBI Taxonomy" id="593909"/>
    <lineage>
        <taxon>Bacteria</taxon>
        <taxon>Pseudomonadati</taxon>
        <taxon>Pseudomonadota</taxon>
        <taxon>Alphaproteobacteria</taxon>
        <taxon>Hyphomicrobiales</taxon>
        <taxon>Phyllobacteriaceae</taxon>
        <taxon>Mesorhizobium</taxon>
    </lineage>
</organism>
<dbReference type="RefSeq" id="WP_287277700.1">
    <property type="nucleotide sequence ID" value="NZ_JAMYMT010000027.1"/>
</dbReference>
<keyword evidence="2" id="KW-1185">Reference proteome</keyword>
<proteinExistence type="predicted"/>
<evidence type="ECO:0000313" key="1">
    <source>
        <dbReference type="EMBL" id="MER8935471.1"/>
    </source>
</evidence>
<evidence type="ECO:0008006" key="3">
    <source>
        <dbReference type="Google" id="ProtNLM"/>
    </source>
</evidence>
<protein>
    <recommendedName>
        <fullName evidence="3">SGNH hydrolase-type esterase domain-containing protein</fullName>
    </recommendedName>
</protein>
<sequence>MLIRVKRVVLRRRWLGQTGAAPRLSDFADQGDAVKAAIELNGPDAQTAVAYCALEATTTVETARNSGEWKFDGTAFKYTVDGLHPTPFSHDIVAVAIDLARITRIGLGHDERKLQTRNRANSAPASPS</sequence>
<name>A0ABV1YJV7_9HYPH</name>
<dbReference type="Proteomes" id="UP001464387">
    <property type="component" value="Unassembled WGS sequence"/>
</dbReference>
<dbReference type="EMBL" id="JAMYPJ010000033">
    <property type="protein sequence ID" value="MER8935471.1"/>
    <property type="molecule type" value="Genomic_DNA"/>
</dbReference>
<comment type="caution">
    <text evidence="1">The sequence shown here is derived from an EMBL/GenBank/DDBJ whole genome shotgun (WGS) entry which is preliminary data.</text>
</comment>
<evidence type="ECO:0000313" key="2">
    <source>
        <dbReference type="Proteomes" id="UP001464387"/>
    </source>
</evidence>
<gene>
    <name evidence="1" type="ORF">NKI33_21240</name>
</gene>